<sequence>MSQISALTFLFLFFFSTTTSLKCYEDESTTKHHSDKKKEVECACGDYCVKFYIEAMGKEGSQWGCGCYNEVEGQINMCQQKGRDVWGTDPEIEMRSTIAFCFVLLLVSVEARKCWSDASSDGKHTKKKKAVTCDCGDYCMKVGTDKREVTCDCGDYCVKWQYMGVYTWGCSCSSGVSGDLCPSTEKATPVGTFYCCKGNKCNGSTSAFNVMIIAFLSSISLKKKSRARVVTIATSGRVR</sequence>
<dbReference type="WBParaSite" id="MBELARI_LOCUS9794">
    <property type="protein sequence ID" value="MBELARI_LOCUS9794"/>
    <property type="gene ID" value="MBELARI_LOCUS9794"/>
</dbReference>
<organism evidence="2 3">
    <name type="scientific">Mesorhabditis belari</name>
    <dbReference type="NCBI Taxonomy" id="2138241"/>
    <lineage>
        <taxon>Eukaryota</taxon>
        <taxon>Metazoa</taxon>
        <taxon>Ecdysozoa</taxon>
        <taxon>Nematoda</taxon>
        <taxon>Chromadorea</taxon>
        <taxon>Rhabditida</taxon>
        <taxon>Rhabditina</taxon>
        <taxon>Rhabditomorpha</taxon>
        <taxon>Rhabditoidea</taxon>
        <taxon>Rhabditidae</taxon>
        <taxon>Mesorhabditinae</taxon>
        <taxon>Mesorhabditis</taxon>
    </lineage>
</organism>
<evidence type="ECO:0000313" key="2">
    <source>
        <dbReference type="Proteomes" id="UP000887575"/>
    </source>
</evidence>
<proteinExistence type="predicted"/>
<protein>
    <submittedName>
        <fullName evidence="3">Uncharacterized protein</fullName>
    </submittedName>
</protein>
<dbReference type="Proteomes" id="UP000887575">
    <property type="component" value="Unassembled WGS sequence"/>
</dbReference>
<name>A0AAF3FV13_9BILA</name>
<feature type="signal peptide" evidence="1">
    <location>
        <begin position="1"/>
        <end position="20"/>
    </location>
</feature>
<accession>A0AAF3FV13</accession>
<keyword evidence="2" id="KW-1185">Reference proteome</keyword>
<feature type="chain" id="PRO_5041973116" evidence="1">
    <location>
        <begin position="21"/>
        <end position="239"/>
    </location>
</feature>
<reference evidence="3" key="1">
    <citation type="submission" date="2024-02" db="UniProtKB">
        <authorList>
            <consortium name="WormBaseParasite"/>
        </authorList>
    </citation>
    <scope>IDENTIFICATION</scope>
</reference>
<keyword evidence="1" id="KW-0732">Signal</keyword>
<evidence type="ECO:0000256" key="1">
    <source>
        <dbReference type="SAM" id="SignalP"/>
    </source>
</evidence>
<evidence type="ECO:0000313" key="3">
    <source>
        <dbReference type="WBParaSite" id="MBELARI_LOCUS9794"/>
    </source>
</evidence>
<dbReference type="AlphaFoldDB" id="A0AAF3FV13"/>